<evidence type="ECO:0000313" key="2">
    <source>
        <dbReference type="Proteomes" id="UP000828251"/>
    </source>
</evidence>
<accession>A0A9D3WB53</accession>
<protein>
    <submittedName>
        <fullName evidence="1">Uncharacterized protein</fullName>
    </submittedName>
</protein>
<dbReference type="OrthoDB" id="1741137at2759"/>
<dbReference type="AlphaFoldDB" id="A0A9D3WB53"/>
<proteinExistence type="predicted"/>
<dbReference type="Proteomes" id="UP000828251">
    <property type="component" value="Unassembled WGS sequence"/>
</dbReference>
<reference evidence="1 2" key="1">
    <citation type="journal article" date="2021" name="Plant Biotechnol. J.">
        <title>Multi-omics assisted identification of the key and species-specific regulatory components of drought-tolerant mechanisms in Gossypium stocksii.</title>
        <authorList>
            <person name="Yu D."/>
            <person name="Ke L."/>
            <person name="Zhang D."/>
            <person name="Wu Y."/>
            <person name="Sun Y."/>
            <person name="Mei J."/>
            <person name="Sun J."/>
            <person name="Sun Y."/>
        </authorList>
    </citation>
    <scope>NUCLEOTIDE SEQUENCE [LARGE SCALE GENOMIC DNA]</scope>
    <source>
        <strain evidence="2">cv. E1</strain>
        <tissue evidence="1">Leaf</tissue>
    </source>
</reference>
<name>A0A9D3WB53_9ROSI</name>
<gene>
    <name evidence="1" type="ORF">J1N35_004086</name>
</gene>
<organism evidence="1 2">
    <name type="scientific">Gossypium stocksii</name>
    <dbReference type="NCBI Taxonomy" id="47602"/>
    <lineage>
        <taxon>Eukaryota</taxon>
        <taxon>Viridiplantae</taxon>
        <taxon>Streptophyta</taxon>
        <taxon>Embryophyta</taxon>
        <taxon>Tracheophyta</taxon>
        <taxon>Spermatophyta</taxon>
        <taxon>Magnoliopsida</taxon>
        <taxon>eudicotyledons</taxon>
        <taxon>Gunneridae</taxon>
        <taxon>Pentapetalae</taxon>
        <taxon>rosids</taxon>
        <taxon>malvids</taxon>
        <taxon>Malvales</taxon>
        <taxon>Malvaceae</taxon>
        <taxon>Malvoideae</taxon>
        <taxon>Gossypium</taxon>
    </lineage>
</organism>
<sequence length="63" mass="7408">MTTLNTKIEERRGELAMCKVDVGKEVLSTTLSHKINVPKPKNFKGTRSTREMDNFLWKMEQYF</sequence>
<dbReference type="EMBL" id="JAIQCV010000002">
    <property type="protein sequence ID" value="KAH1120926.1"/>
    <property type="molecule type" value="Genomic_DNA"/>
</dbReference>
<keyword evidence="2" id="KW-1185">Reference proteome</keyword>
<evidence type="ECO:0000313" key="1">
    <source>
        <dbReference type="EMBL" id="KAH1120926.1"/>
    </source>
</evidence>
<comment type="caution">
    <text evidence="1">The sequence shown here is derived from an EMBL/GenBank/DDBJ whole genome shotgun (WGS) entry which is preliminary data.</text>
</comment>